<dbReference type="GO" id="GO:0043025">
    <property type="term" value="C:neuronal cell body"/>
    <property type="evidence" value="ECO:0007669"/>
    <property type="project" value="TreeGrafter"/>
</dbReference>
<sequence length="400" mass="46578">MEEQKLNCDTNTESAASASYKFSRKNIEFIKIAYKMGNFICITPWYDFQTKKFCHPLFNCIYSLLLCAVLALVLFTTIQKREYMEQEMVQRFLLTFSDAISVMLTEYLVIGATLLHKSKWKLLLEMFVAIDDKLENDYKRQCKVLNNFYIYLILGHIFFIGCYAYKSYVWSSIIGLRYFSNFGTMLIPMYYCFFCAMLVSNIVLALGTRYKDINKLLQKYVTRLVHCNESKFLEDVDVIRKYYRHLADMTDVFNDIFGWVIIIVVLHSIIEILNCVNLILRSFVDPSFSWGVFSSCLWVCSLSMGGAIYIILCCDYASSQGAKIVRLSYKLEENFVPSSDCRLELLRLANFAQIYRPKFLAANFFVIERSTILGIISIATTYLIVVIQFNGMFIYNNKCK</sequence>
<dbReference type="GO" id="GO:0007635">
    <property type="term" value="P:chemosensory behavior"/>
    <property type="evidence" value="ECO:0007669"/>
    <property type="project" value="TreeGrafter"/>
</dbReference>
<evidence type="ECO:0000256" key="7">
    <source>
        <dbReference type="ARBA" id="ARBA00023224"/>
    </source>
</evidence>
<proteinExistence type="inferred from homology"/>
<comment type="similarity">
    <text evidence="8">Belongs to the insect chemoreceptor superfamily. Gustatory receptor (GR) family.</text>
</comment>
<protein>
    <recommendedName>
        <fullName evidence="8">Gustatory receptor</fullName>
    </recommendedName>
</protein>
<dbReference type="GO" id="GO:0007165">
    <property type="term" value="P:signal transduction"/>
    <property type="evidence" value="ECO:0007669"/>
    <property type="project" value="UniProtKB-KW"/>
</dbReference>
<keyword evidence="2 8" id="KW-1003">Cell membrane</keyword>
<keyword evidence="5 8" id="KW-0472">Membrane</keyword>
<dbReference type="GO" id="GO:0008049">
    <property type="term" value="P:male courtship behavior"/>
    <property type="evidence" value="ECO:0007669"/>
    <property type="project" value="TreeGrafter"/>
</dbReference>
<keyword evidence="3 8" id="KW-0812">Transmembrane</keyword>
<dbReference type="AlphaFoldDB" id="A0AAV8W0F0"/>
<dbReference type="Pfam" id="PF08395">
    <property type="entry name" value="7tm_7"/>
    <property type="match status" value="1"/>
</dbReference>
<comment type="function">
    <text evidence="8">Gustatory receptor which mediates acceptance or avoidance behavior, depending on its substrates.</text>
</comment>
<reference evidence="9 10" key="1">
    <citation type="journal article" date="2023" name="Insect Mol. Biol.">
        <title>Genome sequencing provides insights into the evolution of gene families encoding plant cell wall-degrading enzymes in longhorned beetles.</title>
        <authorList>
            <person name="Shin N.R."/>
            <person name="Okamura Y."/>
            <person name="Kirsch R."/>
            <person name="Pauchet Y."/>
        </authorList>
    </citation>
    <scope>NUCLEOTIDE SEQUENCE [LARGE SCALE GENOMIC DNA]</scope>
    <source>
        <strain evidence="9">EAD_L_NR</strain>
    </source>
</reference>
<dbReference type="Proteomes" id="UP001159042">
    <property type="component" value="Unassembled WGS sequence"/>
</dbReference>
<dbReference type="InterPro" id="IPR013604">
    <property type="entry name" value="7TM_chemorcpt"/>
</dbReference>
<feature type="transmembrane region" description="Helical" evidence="8">
    <location>
        <begin position="96"/>
        <end position="116"/>
    </location>
</feature>
<keyword evidence="10" id="KW-1185">Reference proteome</keyword>
<accession>A0AAV8W0F0</accession>
<feature type="transmembrane region" description="Helical" evidence="8">
    <location>
        <begin position="256"/>
        <end position="280"/>
    </location>
</feature>
<feature type="transmembrane region" description="Helical" evidence="8">
    <location>
        <begin position="292"/>
        <end position="312"/>
    </location>
</feature>
<dbReference type="GO" id="GO:0030425">
    <property type="term" value="C:dendrite"/>
    <property type="evidence" value="ECO:0007669"/>
    <property type="project" value="TreeGrafter"/>
</dbReference>
<evidence type="ECO:0000256" key="2">
    <source>
        <dbReference type="ARBA" id="ARBA00022475"/>
    </source>
</evidence>
<dbReference type="GO" id="GO:0030424">
    <property type="term" value="C:axon"/>
    <property type="evidence" value="ECO:0007669"/>
    <property type="project" value="TreeGrafter"/>
</dbReference>
<evidence type="ECO:0000256" key="8">
    <source>
        <dbReference type="RuleBase" id="RU363108"/>
    </source>
</evidence>
<feature type="transmembrane region" description="Helical" evidence="8">
    <location>
        <begin position="148"/>
        <end position="165"/>
    </location>
</feature>
<feature type="transmembrane region" description="Helical" evidence="8">
    <location>
        <begin position="56"/>
        <end position="75"/>
    </location>
</feature>
<dbReference type="GO" id="GO:0005886">
    <property type="term" value="C:plasma membrane"/>
    <property type="evidence" value="ECO:0007669"/>
    <property type="project" value="UniProtKB-SubCell"/>
</dbReference>
<evidence type="ECO:0000256" key="6">
    <source>
        <dbReference type="ARBA" id="ARBA00023170"/>
    </source>
</evidence>
<keyword evidence="7 8" id="KW-0807">Transducer</keyword>
<dbReference type="EMBL" id="JANEYG010000017">
    <property type="protein sequence ID" value="KAJ8919612.1"/>
    <property type="molecule type" value="Genomic_DNA"/>
</dbReference>
<comment type="caution">
    <text evidence="9">The sequence shown here is derived from an EMBL/GenBank/DDBJ whole genome shotgun (WGS) entry which is preliminary data.</text>
</comment>
<dbReference type="PANTHER" id="PTHR21143">
    <property type="entry name" value="INVERTEBRATE GUSTATORY RECEPTOR"/>
    <property type="match status" value="1"/>
</dbReference>
<evidence type="ECO:0000256" key="5">
    <source>
        <dbReference type="ARBA" id="ARBA00023136"/>
    </source>
</evidence>
<keyword evidence="4 8" id="KW-1133">Transmembrane helix</keyword>
<gene>
    <name evidence="9" type="ORF">NQ315_002234</name>
</gene>
<dbReference type="GO" id="GO:0050909">
    <property type="term" value="P:sensory perception of taste"/>
    <property type="evidence" value="ECO:0007669"/>
    <property type="project" value="InterPro"/>
</dbReference>
<evidence type="ECO:0000256" key="3">
    <source>
        <dbReference type="ARBA" id="ARBA00022692"/>
    </source>
</evidence>
<name>A0AAV8W0F0_9CUCU</name>
<organism evidence="9 10">
    <name type="scientific">Exocentrus adspersus</name>
    <dbReference type="NCBI Taxonomy" id="1586481"/>
    <lineage>
        <taxon>Eukaryota</taxon>
        <taxon>Metazoa</taxon>
        <taxon>Ecdysozoa</taxon>
        <taxon>Arthropoda</taxon>
        <taxon>Hexapoda</taxon>
        <taxon>Insecta</taxon>
        <taxon>Pterygota</taxon>
        <taxon>Neoptera</taxon>
        <taxon>Endopterygota</taxon>
        <taxon>Coleoptera</taxon>
        <taxon>Polyphaga</taxon>
        <taxon>Cucujiformia</taxon>
        <taxon>Chrysomeloidea</taxon>
        <taxon>Cerambycidae</taxon>
        <taxon>Lamiinae</taxon>
        <taxon>Acanthocinini</taxon>
        <taxon>Exocentrus</taxon>
    </lineage>
</organism>
<feature type="transmembrane region" description="Helical" evidence="8">
    <location>
        <begin position="186"/>
        <end position="207"/>
    </location>
</feature>
<keyword evidence="6 8" id="KW-0675">Receptor</keyword>
<evidence type="ECO:0000256" key="4">
    <source>
        <dbReference type="ARBA" id="ARBA00022989"/>
    </source>
</evidence>
<comment type="subcellular location">
    <subcellularLocation>
        <location evidence="1 8">Cell membrane</location>
        <topology evidence="1 8">Multi-pass membrane protein</topology>
    </subcellularLocation>
</comment>
<feature type="transmembrane region" description="Helical" evidence="8">
    <location>
        <begin position="372"/>
        <end position="395"/>
    </location>
</feature>
<evidence type="ECO:0000256" key="1">
    <source>
        <dbReference type="ARBA" id="ARBA00004651"/>
    </source>
</evidence>
<evidence type="ECO:0000313" key="10">
    <source>
        <dbReference type="Proteomes" id="UP001159042"/>
    </source>
</evidence>
<evidence type="ECO:0000313" key="9">
    <source>
        <dbReference type="EMBL" id="KAJ8919612.1"/>
    </source>
</evidence>
<dbReference type="PANTHER" id="PTHR21143:SF104">
    <property type="entry name" value="GUSTATORY RECEPTOR 8A-RELATED"/>
    <property type="match status" value="1"/>
</dbReference>